<sequence length="71" mass="8258">SSGTWRSLPDELKRRVEPSKSFSLVSRMTENVFGHKPLRITIKEETPFVQKRGEKSFDTDNLEFEGFLIDI</sequence>
<organism evidence="1">
    <name type="scientific">Arion vulgaris</name>
    <dbReference type="NCBI Taxonomy" id="1028688"/>
    <lineage>
        <taxon>Eukaryota</taxon>
        <taxon>Metazoa</taxon>
        <taxon>Spiralia</taxon>
        <taxon>Lophotrochozoa</taxon>
        <taxon>Mollusca</taxon>
        <taxon>Gastropoda</taxon>
        <taxon>Heterobranchia</taxon>
        <taxon>Euthyneura</taxon>
        <taxon>Panpulmonata</taxon>
        <taxon>Eupulmonata</taxon>
        <taxon>Stylommatophora</taxon>
        <taxon>Helicina</taxon>
        <taxon>Arionoidea</taxon>
        <taxon>Arionidae</taxon>
        <taxon>Arion</taxon>
    </lineage>
</organism>
<accession>A0A0B6YJ34</accession>
<feature type="non-terminal residue" evidence="1">
    <location>
        <position position="1"/>
    </location>
</feature>
<evidence type="ECO:0000313" key="1">
    <source>
        <dbReference type="EMBL" id="CEK56238.1"/>
    </source>
</evidence>
<dbReference type="AlphaFoldDB" id="A0A0B6YJ34"/>
<reference evidence="1" key="1">
    <citation type="submission" date="2014-12" db="EMBL/GenBank/DDBJ databases">
        <title>Insight into the proteome of Arion vulgaris.</title>
        <authorList>
            <person name="Aradska J."/>
            <person name="Bulat T."/>
            <person name="Smidak R."/>
            <person name="Sarate P."/>
            <person name="Gangsoo J."/>
            <person name="Sialana F."/>
            <person name="Bilban M."/>
            <person name="Lubec G."/>
        </authorList>
    </citation>
    <scope>NUCLEOTIDE SEQUENCE</scope>
    <source>
        <tissue evidence="1">Skin</tissue>
    </source>
</reference>
<name>A0A0B6YJ34_9EUPU</name>
<protein>
    <submittedName>
        <fullName evidence="1">Uncharacterized protein</fullName>
    </submittedName>
</protein>
<gene>
    <name evidence="1" type="primary">ORF27154</name>
</gene>
<dbReference type="EMBL" id="HACG01009373">
    <property type="protein sequence ID" value="CEK56238.1"/>
    <property type="molecule type" value="Transcribed_RNA"/>
</dbReference>
<feature type="non-terminal residue" evidence="1">
    <location>
        <position position="71"/>
    </location>
</feature>
<proteinExistence type="predicted"/>